<keyword evidence="2" id="KW-1185">Reference proteome</keyword>
<dbReference type="EMBL" id="JANPWB010000001">
    <property type="protein sequence ID" value="KAJ1214606.1"/>
    <property type="molecule type" value="Genomic_DNA"/>
</dbReference>
<dbReference type="Gene3D" id="3.30.250.20">
    <property type="entry name" value="L1 transposable element, C-terminal domain"/>
    <property type="match status" value="1"/>
</dbReference>
<proteinExistence type="predicted"/>
<dbReference type="InterPro" id="IPR042566">
    <property type="entry name" value="L1_C"/>
</dbReference>
<name>A0AAV7WPK8_PLEWA</name>
<sequence length="149" mass="17058">MLADFSKETSERRRAFLALQPRLRQMELKYSLFDPARMWITKNGMSKDFYDLEDLRSFLHGLSLIGTSTPTPPRDAMVIDQNTLPQDLAPRGSGSDHHPPVSHLRGRDLERFINSHDERGQVLHAVVLHKQVAYRDKSRSTLKPPAEPT</sequence>
<protein>
    <submittedName>
        <fullName evidence="1">Uncharacterized protein</fullName>
    </submittedName>
</protein>
<gene>
    <name evidence="1" type="ORF">NDU88_002224</name>
</gene>
<dbReference type="Proteomes" id="UP001066276">
    <property type="component" value="Chromosome 1_1"/>
</dbReference>
<dbReference type="AlphaFoldDB" id="A0AAV7WPK8"/>
<evidence type="ECO:0000313" key="1">
    <source>
        <dbReference type="EMBL" id="KAJ1214606.1"/>
    </source>
</evidence>
<evidence type="ECO:0000313" key="2">
    <source>
        <dbReference type="Proteomes" id="UP001066276"/>
    </source>
</evidence>
<organism evidence="1 2">
    <name type="scientific">Pleurodeles waltl</name>
    <name type="common">Iberian ribbed newt</name>
    <dbReference type="NCBI Taxonomy" id="8319"/>
    <lineage>
        <taxon>Eukaryota</taxon>
        <taxon>Metazoa</taxon>
        <taxon>Chordata</taxon>
        <taxon>Craniata</taxon>
        <taxon>Vertebrata</taxon>
        <taxon>Euteleostomi</taxon>
        <taxon>Amphibia</taxon>
        <taxon>Batrachia</taxon>
        <taxon>Caudata</taxon>
        <taxon>Salamandroidea</taxon>
        <taxon>Salamandridae</taxon>
        <taxon>Pleurodelinae</taxon>
        <taxon>Pleurodeles</taxon>
    </lineage>
</organism>
<accession>A0AAV7WPK8</accession>
<comment type="caution">
    <text evidence="1">The sequence shown here is derived from an EMBL/GenBank/DDBJ whole genome shotgun (WGS) entry which is preliminary data.</text>
</comment>
<reference evidence="1" key="1">
    <citation type="journal article" date="2022" name="bioRxiv">
        <title>Sequencing and chromosome-scale assembly of the giantPleurodeles waltlgenome.</title>
        <authorList>
            <person name="Brown T."/>
            <person name="Elewa A."/>
            <person name="Iarovenko S."/>
            <person name="Subramanian E."/>
            <person name="Araus A.J."/>
            <person name="Petzold A."/>
            <person name="Susuki M."/>
            <person name="Suzuki K.-i.T."/>
            <person name="Hayashi T."/>
            <person name="Toyoda A."/>
            <person name="Oliveira C."/>
            <person name="Osipova E."/>
            <person name="Leigh N.D."/>
            <person name="Simon A."/>
            <person name="Yun M.H."/>
        </authorList>
    </citation>
    <scope>NUCLEOTIDE SEQUENCE</scope>
    <source>
        <strain evidence="1">20211129_DDA</strain>
        <tissue evidence="1">Liver</tissue>
    </source>
</reference>